<comment type="similarity">
    <text evidence="8">Belongs to the WD repeat GAD-1 family.</text>
</comment>
<evidence type="ECO:0000313" key="12">
    <source>
        <dbReference type="EMBL" id="CAJ0588699.1"/>
    </source>
</evidence>
<evidence type="ECO:0000256" key="8">
    <source>
        <dbReference type="ARBA" id="ARBA00038343"/>
    </source>
</evidence>
<evidence type="ECO:0000313" key="13">
    <source>
        <dbReference type="Proteomes" id="UP001176961"/>
    </source>
</evidence>
<sequence>MEAPDEEISAGPSTSQEKKSNNAEKKARVFDFNAIFEETRKAGQARYAEAHEKDPENVNNDSQSTEKSAHKDSGTVSEEDDDFLPMLPPGFVPDKSVIIGEENGSAAPAKAKTSKDDDDDEDFVDYVGDGIPTVNLIPTSCEAKLVHSGKPVSALRFEPNGVRFASGGVDYQVKIFDFQKMDMSLRADKELLPVESHVINDIAFSANGENMLVCSSKAQVHILDRTGKSWAETIRGDQYLVDVNYTKGHTASINCCQFNPFHKEEFMTCADDGTIRLWSMRDYKVMTKTINTHKKVIKTKTANGKRAMPQSCRYSVDGKLIAAGCDDGSIQVWKYGNLYVNTHYLVRQAHKGPITCIAFAPDSQRILSRGLDDSLKMWSLKDNKKPLLEAYDLENAFGSTDCGFSPRGELVYTGTSSPGEDMPGKLVFFNSETFELVYKIEYPGRSCTKIDWHPKLNQILVGLSDGTIRIYYDQNLSTRGVMTCVTKPVRRNRASEFVREEMILSPLTLEMFQPRGEEGEEKEVTGFRLKKYLRMRDNQQRPQFRKPADVPIGRSANGRVVASGGSLHSYVAQQIGTMKNKSFLEDTDVRTSILRHAEEAAKHPMYVDLAYKKTQPKPIFQEKTTAPEEEEPDTELQPVFKMPRFHAFCPVMWPLIYGLGMRFSRWMVLPAAAVIGTVGYYVEKKWFPKPKKVPYLTSSVQEQREKRLSSRPAADPHTEPVIIQLPNTLGVNKPRPVEKEDESEGA</sequence>
<organism evidence="12 13">
    <name type="scientific">Cylicocyclus nassatus</name>
    <name type="common">Nematode worm</name>
    <dbReference type="NCBI Taxonomy" id="53992"/>
    <lineage>
        <taxon>Eukaryota</taxon>
        <taxon>Metazoa</taxon>
        <taxon>Ecdysozoa</taxon>
        <taxon>Nematoda</taxon>
        <taxon>Chromadorea</taxon>
        <taxon>Rhabditida</taxon>
        <taxon>Rhabditina</taxon>
        <taxon>Rhabditomorpha</taxon>
        <taxon>Strongyloidea</taxon>
        <taxon>Strongylidae</taxon>
        <taxon>Cylicocyclus</taxon>
    </lineage>
</organism>
<feature type="compositionally biased region" description="Basic and acidic residues" evidence="10">
    <location>
        <begin position="16"/>
        <end position="29"/>
    </location>
</feature>
<evidence type="ECO:0000256" key="2">
    <source>
        <dbReference type="ARBA" id="ARBA00007304"/>
    </source>
</evidence>
<dbReference type="SUPFAM" id="SSF50978">
    <property type="entry name" value="WD40 repeat-like"/>
    <property type="match status" value="1"/>
</dbReference>
<evidence type="ECO:0000256" key="6">
    <source>
        <dbReference type="ARBA" id="ARBA00022989"/>
    </source>
</evidence>
<feature type="compositionally biased region" description="Basic and acidic residues" evidence="10">
    <location>
        <begin position="702"/>
        <end position="718"/>
    </location>
</feature>
<dbReference type="FunFam" id="2.130.10.10:FF:001319">
    <property type="entry name" value="Gastrulation defective protein 1"/>
    <property type="match status" value="1"/>
</dbReference>
<dbReference type="PANTHER" id="PTHR16017:SF0">
    <property type="entry name" value="WD REPEAT-CONTAINING PROTEIN 70"/>
    <property type="match status" value="1"/>
</dbReference>
<evidence type="ECO:0000256" key="3">
    <source>
        <dbReference type="ARBA" id="ARBA00022574"/>
    </source>
</evidence>
<dbReference type="Pfam" id="PF00400">
    <property type="entry name" value="WD40"/>
    <property type="match status" value="5"/>
</dbReference>
<dbReference type="InterPro" id="IPR031933">
    <property type="entry name" value="UPF0767"/>
</dbReference>
<protein>
    <recommendedName>
        <fullName evidence="14">WD repeat-containing protein 70</fullName>
    </recommendedName>
</protein>
<dbReference type="AlphaFoldDB" id="A0AA36GDX2"/>
<dbReference type="GO" id="GO:0005634">
    <property type="term" value="C:nucleus"/>
    <property type="evidence" value="ECO:0007669"/>
    <property type="project" value="TreeGrafter"/>
</dbReference>
<keyword evidence="7 11" id="KW-0472">Membrane</keyword>
<comment type="similarity">
    <text evidence="2">Belongs to the SMIM12 family.</text>
</comment>
<dbReference type="PANTHER" id="PTHR16017">
    <property type="entry name" value="GASTRULATION DEFECTIVE PROTEIN 1-RELATED"/>
    <property type="match status" value="1"/>
</dbReference>
<keyword evidence="6 11" id="KW-1133">Transmembrane helix</keyword>
<proteinExistence type="inferred from homology"/>
<feature type="region of interest" description="Disordered" evidence="10">
    <location>
        <begin position="698"/>
        <end position="746"/>
    </location>
</feature>
<evidence type="ECO:0000256" key="5">
    <source>
        <dbReference type="ARBA" id="ARBA00022737"/>
    </source>
</evidence>
<dbReference type="SMART" id="SM00320">
    <property type="entry name" value="WD40"/>
    <property type="match status" value="6"/>
</dbReference>
<keyword evidence="4 11" id="KW-0812">Transmembrane</keyword>
<comment type="caution">
    <text evidence="12">The sequence shown here is derived from an EMBL/GenBank/DDBJ whole genome shotgun (WGS) entry which is preliminary data.</text>
</comment>
<feature type="region of interest" description="Disordered" evidence="10">
    <location>
        <begin position="43"/>
        <end position="85"/>
    </location>
</feature>
<evidence type="ECO:0000256" key="10">
    <source>
        <dbReference type="SAM" id="MobiDB-lite"/>
    </source>
</evidence>
<feature type="repeat" description="WD" evidence="9">
    <location>
        <begin position="246"/>
        <end position="288"/>
    </location>
</feature>
<feature type="repeat" description="WD" evidence="9">
    <location>
        <begin position="347"/>
        <end position="388"/>
    </location>
</feature>
<evidence type="ECO:0008006" key="14">
    <source>
        <dbReference type="Google" id="ProtNLM"/>
    </source>
</evidence>
<accession>A0AA36GDX2</accession>
<evidence type="ECO:0000256" key="7">
    <source>
        <dbReference type="ARBA" id="ARBA00023136"/>
    </source>
</evidence>
<evidence type="ECO:0000256" key="9">
    <source>
        <dbReference type="PROSITE-ProRule" id="PRU00221"/>
    </source>
</evidence>
<gene>
    <name evidence="12" type="ORF">CYNAS_LOCUS682</name>
</gene>
<dbReference type="PROSITE" id="PS50082">
    <property type="entry name" value="WD_REPEATS_2"/>
    <property type="match status" value="2"/>
</dbReference>
<name>A0AA36GDX2_CYLNA</name>
<dbReference type="CDD" id="cd00200">
    <property type="entry name" value="WD40"/>
    <property type="match status" value="1"/>
</dbReference>
<dbReference type="InterPro" id="IPR001680">
    <property type="entry name" value="WD40_rpt"/>
</dbReference>
<dbReference type="Pfam" id="PF15990">
    <property type="entry name" value="UPF0767"/>
    <property type="match status" value="1"/>
</dbReference>
<feature type="transmembrane region" description="Helical" evidence="11">
    <location>
        <begin position="663"/>
        <end position="682"/>
    </location>
</feature>
<evidence type="ECO:0000256" key="1">
    <source>
        <dbReference type="ARBA" id="ARBA00004167"/>
    </source>
</evidence>
<evidence type="ECO:0000256" key="4">
    <source>
        <dbReference type="ARBA" id="ARBA00022692"/>
    </source>
</evidence>
<evidence type="ECO:0000256" key="11">
    <source>
        <dbReference type="SAM" id="Phobius"/>
    </source>
</evidence>
<dbReference type="EMBL" id="CATQJL010000001">
    <property type="protein sequence ID" value="CAJ0588699.1"/>
    <property type="molecule type" value="Genomic_DNA"/>
</dbReference>
<keyword evidence="3 9" id="KW-0853">WD repeat</keyword>
<dbReference type="InterPro" id="IPR051858">
    <property type="entry name" value="WD_repeat_GAD-1"/>
</dbReference>
<comment type="subcellular location">
    <subcellularLocation>
        <location evidence="1">Membrane</location>
        <topology evidence="1">Single-pass membrane protein</topology>
    </subcellularLocation>
</comment>
<dbReference type="InterPro" id="IPR015943">
    <property type="entry name" value="WD40/YVTN_repeat-like_dom_sf"/>
</dbReference>
<dbReference type="PROSITE" id="PS50294">
    <property type="entry name" value="WD_REPEATS_REGION"/>
    <property type="match status" value="2"/>
</dbReference>
<dbReference type="GO" id="GO:0016020">
    <property type="term" value="C:membrane"/>
    <property type="evidence" value="ECO:0007669"/>
    <property type="project" value="UniProtKB-SubCell"/>
</dbReference>
<keyword evidence="5" id="KW-0677">Repeat</keyword>
<keyword evidence="13" id="KW-1185">Reference proteome</keyword>
<dbReference type="Proteomes" id="UP001176961">
    <property type="component" value="Unassembled WGS sequence"/>
</dbReference>
<dbReference type="GO" id="GO:0035861">
    <property type="term" value="C:site of double-strand break"/>
    <property type="evidence" value="ECO:0007669"/>
    <property type="project" value="TreeGrafter"/>
</dbReference>
<dbReference type="Gene3D" id="2.130.10.10">
    <property type="entry name" value="YVTN repeat-like/Quinoprotein amine dehydrogenase"/>
    <property type="match status" value="3"/>
</dbReference>
<dbReference type="InterPro" id="IPR036322">
    <property type="entry name" value="WD40_repeat_dom_sf"/>
</dbReference>
<feature type="compositionally biased region" description="Polar residues" evidence="10">
    <location>
        <begin position="57"/>
        <end position="66"/>
    </location>
</feature>
<feature type="region of interest" description="Disordered" evidence="10">
    <location>
        <begin position="1"/>
        <end position="31"/>
    </location>
</feature>
<reference evidence="12" key="1">
    <citation type="submission" date="2023-07" db="EMBL/GenBank/DDBJ databases">
        <authorList>
            <consortium name="CYATHOMIX"/>
        </authorList>
    </citation>
    <scope>NUCLEOTIDE SEQUENCE</scope>
    <source>
        <strain evidence="12">N/A</strain>
    </source>
</reference>